<organism evidence="2 3">
    <name type="scientific">Streptomyces autolyticus</name>
    <dbReference type="NCBI Taxonomy" id="75293"/>
    <lineage>
        <taxon>Bacteria</taxon>
        <taxon>Bacillati</taxon>
        <taxon>Actinomycetota</taxon>
        <taxon>Actinomycetes</taxon>
        <taxon>Kitasatosporales</taxon>
        <taxon>Streptomycetaceae</taxon>
        <taxon>Streptomyces</taxon>
    </lineage>
</organism>
<evidence type="ECO:0000313" key="3">
    <source>
        <dbReference type="Proteomes" id="UP000187851"/>
    </source>
</evidence>
<accession>A0ABM6H8M4</accession>
<dbReference type="Proteomes" id="UP000187851">
    <property type="component" value="Chromosome"/>
</dbReference>
<reference evidence="2 3" key="1">
    <citation type="journal article" date="2017" name="J. Biotechnol.">
        <title>The complete genome sequence of Streptomyces autolyticus CGMCC 0516, the producer of geldanamycin, autolytimycin, reblastatin and elaiophylin.</title>
        <authorList>
            <person name="Yin M."/>
            <person name="Jiang M."/>
            <person name="Ren Z."/>
            <person name="Dong Y."/>
            <person name="Lu T."/>
        </authorList>
    </citation>
    <scope>NUCLEOTIDE SEQUENCE [LARGE SCALE GENOMIC DNA]</scope>
    <source>
        <strain evidence="2 3">CGMCC0516</strain>
    </source>
</reference>
<feature type="region of interest" description="Disordered" evidence="1">
    <location>
        <begin position="25"/>
        <end position="96"/>
    </location>
</feature>
<gene>
    <name evidence="2" type="ORF">BV401_06840</name>
</gene>
<name>A0ABM6H8M4_9ACTN</name>
<evidence type="ECO:0000313" key="2">
    <source>
        <dbReference type="EMBL" id="AQA10246.1"/>
    </source>
</evidence>
<proteinExistence type="predicted"/>
<dbReference type="EMBL" id="CP019458">
    <property type="protein sequence ID" value="AQA10246.1"/>
    <property type="molecule type" value="Genomic_DNA"/>
</dbReference>
<feature type="compositionally biased region" description="Gly residues" evidence="1">
    <location>
        <begin position="33"/>
        <end position="50"/>
    </location>
</feature>
<evidence type="ECO:0000256" key="1">
    <source>
        <dbReference type="SAM" id="MobiDB-lite"/>
    </source>
</evidence>
<sequence length="96" mass="9809">MARPGCGGARRRSVRGGCSWWCSRGRKCSRGGIPPGGGGGGRRPGGGLGRGETIPQYAFGGAPRKRRVGPRTRSRGPPSYVLSGGPSSGCGPRTSR</sequence>
<feature type="compositionally biased region" description="Basic residues" evidence="1">
    <location>
        <begin position="63"/>
        <end position="74"/>
    </location>
</feature>
<keyword evidence="3" id="KW-1185">Reference proteome</keyword>
<protein>
    <submittedName>
        <fullName evidence="2">Uncharacterized protein</fullName>
    </submittedName>
</protein>